<evidence type="ECO:0000313" key="3">
    <source>
        <dbReference type="Proteomes" id="UP000324832"/>
    </source>
</evidence>
<dbReference type="Proteomes" id="UP000324832">
    <property type="component" value="Unassembled WGS sequence"/>
</dbReference>
<evidence type="ECO:0008006" key="4">
    <source>
        <dbReference type="Google" id="ProtNLM"/>
    </source>
</evidence>
<organism evidence="2 3">
    <name type="scientific">Leptidea sinapis</name>
    <dbReference type="NCBI Taxonomy" id="189913"/>
    <lineage>
        <taxon>Eukaryota</taxon>
        <taxon>Metazoa</taxon>
        <taxon>Ecdysozoa</taxon>
        <taxon>Arthropoda</taxon>
        <taxon>Hexapoda</taxon>
        <taxon>Insecta</taxon>
        <taxon>Pterygota</taxon>
        <taxon>Neoptera</taxon>
        <taxon>Endopterygota</taxon>
        <taxon>Lepidoptera</taxon>
        <taxon>Glossata</taxon>
        <taxon>Ditrysia</taxon>
        <taxon>Papilionoidea</taxon>
        <taxon>Pieridae</taxon>
        <taxon>Dismorphiinae</taxon>
        <taxon>Leptidea</taxon>
    </lineage>
</organism>
<accession>A0A5E4Q1T5</accession>
<gene>
    <name evidence="2" type="ORF">LSINAPIS_LOCUS4681</name>
</gene>
<sequence length="240" mass="27482">MIRLSSALAVAIATILVCCNAESRQERDVSPDRLNDAAFRQKQEVDNFIRLLVQNELMNGGRHFSRIGGTNGRQRSFVYGLTADKLGDNLDRTAPYGELNGVEDEKMQYARFIDSLGGLKQQSLARQSREAHRISRNFGRHYEYLSPFGTRSLAPFEYGYYGEGLPKRNFDEIDRSNLDTFVKKRNFDEIDQSSMPFPYKRYINYVDSPYDNSIRQGGMDEIDLSSFPLNVIGMPPRRGH</sequence>
<feature type="signal peptide" evidence="1">
    <location>
        <begin position="1"/>
        <end position="21"/>
    </location>
</feature>
<reference evidence="2 3" key="1">
    <citation type="submission" date="2017-07" db="EMBL/GenBank/DDBJ databases">
        <authorList>
            <person name="Talla V."/>
            <person name="Backstrom N."/>
        </authorList>
    </citation>
    <scope>NUCLEOTIDE SEQUENCE [LARGE SCALE GENOMIC DNA]</scope>
</reference>
<evidence type="ECO:0000313" key="2">
    <source>
        <dbReference type="EMBL" id="VVC92182.1"/>
    </source>
</evidence>
<protein>
    <recommendedName>
        <fullName evidence="4">Orcokinin</fullName>
    </recommendedName>
</protein>
<name>A0A5E4Q1T5_9NEOP</name>
<feature type="chain" id="PRO_5022829319" description="Orcokinin" evidence="1">
    <location>
        <begin position="22"/>
        <end position="240"/>
    </location>
</feature>
<dbReference type="EMBL" id="FZQP02001226">
    <property type="protein sequence ID" value="VVC92182.1"/>
    <property type="molecule type" value="Genomic_DNA"/>
</dbReference>
<proteinExistence type="predicted"/>
<keyword evidence="1" id="KW-0732">Signal</keyword>
<keyword evidence="3" id="KW-1185">Reference proteome</keyword>
<dbReference type="AlphaFoldDB" id="A0A5E4Q1T5"/>
<evidence type="ECO:0000256" key="1">
    <source>
        <dbReference type="SAM" id="SignalP"/>
    </source>
</evidence>